<evidence type="ECO:0000313" key="2">
    <source>
        <dbReference type="EMBL" id="SVC21794.1"/>
    </source>
</evidence>
<dbReference type="InterPro" id="IPR029044">
    <property type="entry name" value="Nucleotide-diphossugar_trans"/>
</dbReference>
<dbReference type="Gene3D" id="3.90.550.10">
    <property type="entry name" value="Spore Coat Polysaccharide Biosynthesis Protein SpsA, Chain A"/>
    <property type="match status" value="1"/>
</dbReference>
<dbReference type="EMBL" id="UINC01079626">
    <property type="protein sequence ID" value="SVC21794.1"/>
    <property type="molecule type" value="Genomic_DNA"/>
</dbReference>
<organism evidence="2">
    <name type="scientific">marine metagenome</name>
    <dbReference type="NCBI Taxonomy" id="408172"/>
    <lineage>
        <taxon>unclassified sequences</taxon>
        <taxon>metagenomes</taxon>
        <taxon>ecological metagenomes</taxon>
    </lineage>
</organism>
<gene>
    <name evidence="2" type="ORF">METZ01_LOCUS274648</name>
</gene>
<feature type="non-terminal residue" evidence="2">
    <location>
        <position position="202"/>
    </location>
</feature>
<reference evidence="2" key="1">
    <citation type="submission" date="2018-05" db="EMBL/GenBank/DDBJ databases">
        <authorList>
            <person name="Lanie J.A."/>
            <person name="Ng W.-L."/>
            <person name="Kazmierczak K.M."/>
            <person name="Andrzejewski T.M."/>
            <person name="Davidsen T.M."/>
            <person name="Wayne K.J."/>
            <person name="Tettelin H."/>
            <person name="Glass J.I."/>
            <person name="Rusch D."/>
            <person name="Podicherti R."/>
            <person name="Tsui H.-C.T."/>
            <person name="Winkler M.E."/>
        </authorList>
    </citation>
    <scope>NUCLEOTIDE SEQUENCE</scope>
</reference>
<name>A0A382KA38_9ZZZZ</name>
<proteinExistence type="predicted"/>
<evidence type="ECO:0000259" key="1">
    <source>
        <dbReference type="Pfam" id="PF00535"/>
    </source>
</evidence>
<protein>
    <recommendedName>
        <fullName evidence="1">Glycosyltransferase 2-like domain-containing protein</fullName>
    </recommendedName>
</protein>
<dbReference type="GO" id="GO:0006487">
    <property type="term" value="P:protein N-linked glycosylation"/>
    <property type="evidence" value="ECO:0007669"/>
    <property type="project" value="TreeGrafter"/>
</dbReference>
<accession>A0A382KA38</accession>
<dbReference type="CDD" id="cd04179">
    <property type="entry name" value="DPM_DPG-synthase_like"/>
    <property type="match status" value="1"/>
</dbReference>
<dbReference type="AlphaFoldDB" id="A0A382KA38"/>
<sequence>MIDQVIEKLKGLSLPLILVDDGSSRESFYSVQRMVVDQSWIKLLHHASNRGKGAAFLTGLRYARRSSYTHVVQIDADGQHNCDDIPRLLALARQSPEAIVSGFPIFGKDMPRSRYYGRLITHLLVIVETLSLSVRDSMCGFRVYPVELTNSLFDKYFIGARMDFDTEVMVKANWSGTTILYLPTRVVYPISGISHFHYIHDN</sequence>
<dbReference type="InterPro" id="IPR001173">
    <property type="entry name" value="Glyco_trans_2-like"/>
</dbReference>
<dbReference type="SUPFAM" id="SSF53448">
    <property type="entry name" value="Nucleotide-diphospho-sugar transferases"/>
    <property type="match status" value="1"/>
</dbReference>
<dbReference type="PANTHER" id="PTHR10859:SF91">
    <property type="entry name" value="DOLICHYL-PHOSPHATE BETA-GLUCOSYLTRANSFERASE"/>
    <property type="match status" value="1"/>
</dbReference>
<feature type="domain" description="Glycosyltransferase 2-like" evidence="1">
    <location>
        <begin position="4"/>
        <end position="126"/>
    </location>
</feature>
<dbReference type="PANTHER" id="PTHR10859">
    <property type="entry name" value="GLYCOSYL TRANSFERASE"/>
    <property type="match status" value="1"/>
</dbReference>
<dbReference type="Pfam" id="PF00535">
    <property type="entry name" value="Glycos_transf_2"/>
    <property type="match status" value="1"/>
</dbReference>